<dbReference type="AlphaFoldDB" id="A0A0C3BT54"/>
<evidence type="ECO:0000313" key="2">
    <source>
        <dbReference type="EMBL" id="KIM35249.1"/>
    </source>
</evidence>
<dbReference type="HOGENOM" id="CLU_3143244_0_0_1"/>
<dbReference type="EMBL" id="KN831826">
    <property type="protein sequence ID" value="KIM35249.1"/>
    <property type="molecule type" value="Genomic_DNA"/>
</dbReference>
<feature type="region of interest" description="Disordered" evidence="1">
    <location>
        <begin position="1"/>
        <end position="49"/>
    </location>
</feature>
<sequence length="49" mass="4999">MSGKLSDKQNLGASIPGSVAASSHSGSTAHAFLYHDPPEANASEEDTDI</sequence>
<organism evidence="2 3">
    <name type="scientific">Hebeloma cylindrosporum</name>
    <dbReference type="NCBI Taxonomy" id="76867"/>
    <lineage>
        <taxon>Eukaryota</taxon>
        <taxon>Fungi</taxon>
        <taxon>Dikarya</taxon>
        <taxon>Basidiomycota</taxon>
        <taxon>Agaricomycotina</taxon>
        <taxon>Agaricomycetes</taxon>
        <taxon>Agaricomycetidae</taxon>
        <taxon>Agaricales</taxon>
        <taxon>Agaricineae</taxon>
        <taxon>Hymenogastraceae</taxon>
        <taxon>Hebeloma</taxon>
    </lineage>
</organism>
<keyword evidence="3" id="KW-1185">Reference proteome</keyword>
<evidence type="ECO:0000313" key="3">
    <source>
        <dbReference type="Proteomes" id="UP000053424"/>
    </source>
</evidence>
<reference evidence="3" key="2">
    <citation type="submission" date="2015-01" db="EMBL/GenBank/DDBJ databases">
        <title>Evolutionary Origins and Diversification of the Mycorrhizal Mutualists.</title>
        <authorList>
            <consortium name="DOE Joint Genome Institute"/>
            <consortium name="Mycorrhizal Genomics Consortium"/>
            <person name="Kohler A."/>
            <person name="Kuo A."/>
            <person name="Nagy L.G."/>
            <person name="Floudas D."/>
            <person name="Copeland A."/>
            <person name="Barry K.W."/>
            <person name="Cichocki N."/>
            <person name="Veneault-Fourrey C."/>
            <person name="LaButti K."/>
            <person name="Lindquist E.A."/>
            <person name="Lipzen A."/>
            <person name="Lundell T."/>
            <person name="Morin E."/>
            <person name="Murat C."/>
            <person name="Riley R."/>
            <person name="Ohm R."/>
            <person name="Sun H."/>
            <person name="Tunlid A."/>
            <person name="Henrissat B."/>
            <person name="Grigoriev I.V."/>
            <person name="Hibbett D.S."/>
            <person name="Martin F."/>
        </authorList>
    </citation>
    <scope>NUCLEOTIDE SEQUENCE [LARGE SCALE GENOMIC DNA]</scope>
    <source>
        <strain evidence="3">h7</strain>
    </source>
</reference>
<gene>
    <name evidence="2" type="ORF">M413DRAFT_32658</name>
</gene>
<feature type="compositionally biased region" description="Low complexity" evidence="1">
    <location>
        <begin position="17"/>
        <end position="31"/>
    </location>
</feature>
<protein>
    <submittedName>
        <fullName evidence="2">Uncharacterized protein</fullName>
    </submittedName>
</protein>
<name>A0A0C3BT54_HEBCY</name>
<dbReference type="Proteomes" id="UP000053424">
    <property type="component" value="Unassembled WGS sequence"/>
</dbReference>
<reference evidence="2 3" key="1">
    <citation type="submission" date="2014-04" db="EMBL/GenBank/DDBJ databases">
        <authorList>
            <consortium name="DOE Joint Genome Institute"/>
            <person name="Kuo A."/>
            <person name="Gay G."/>
            <person name="Dore J."/>
            <person name="Kohler A."/>
            <person name="Nagy L.G."/>
            <person name="Floudas D."/>
            <person name="Copeland A."/>
            <person name="Barry K.W."/>
            <person name="Cichocki N."/>
            <person name="Veneault-Fourrey C."/>
            <person name="LaButti K."/>
            <person name="Lindquist E.A."/>
            <person name="Lipzen A."/>
            <person name="Lundell T."/>
            <person name="Morin E."/>
            <person name="Murat C."/>
            <person name="Sun H."/>
            <person name="Tunlid A."/>
            <person name="Henrissat B."/>
            <person name="Grigoriev I.V."/>
            <person name="Hibbett D.S."/>
            <person name="Martin F."/>
            <person name="Nordberg H.P."/>
            <person name="Cantor M.N."/>
            <person name="Hua S.X."/>
        </authorList>
    </citation>
    <scope>NUCLEOTIDE SEQUENCE [LARGE SCALE GENOMIC DNA]</scope>
    <source>
        <strain evidence="3">h7</strain>
    </source>
</reference>
<evidence type="ECO:0000256" key="1">
    <source>
        <dbReference type="SAM" id="MobiDB-lite"/>
    </source>
</evidence>
<proteinExistence type="predicted"/>
<accession>A0A0C3BT54</accession>